<dbReference type="RefSeq" id="WP_012860957.1">
    <property type="nucleotide sequence ID" value="NC_013517.1"/>
</dbReference>
<protein>
    <submittedName>
        <fullName evidence="1">Uncharacterized protein</fullName>
    </submittedName>
</protein>
<sequence length="86" mass="10145">MDNEQKNLLFYFIEEVSSDTDNKTILHQKQENLLSELEQIPEEFPELKEIISRLSDSIVDLCSEMKYKYFKYGITANDILNTHVLT</sequence>
<dbReference type="KEGG" id="str:Sterm_1501"/>
<accession>D1AHX7</accession>
<dbReference type="EMBL" id="CP001739">
    <property type="protein sequence ID" value="ACZ08361.1"/>
    <property type="molecule type" value="Genomic_DNA"/>
</dbReference>
<dbReference type="HOGENOM" id="CLU_2496133_0_0_0"/>
<dbReference type="Proteomes" id="UP000000845">
    <property type="component" value="Chromosome"/>
</dbReference>
<keyword evidence="2" id="KW-1185">Reference proteome</keyword>
<reference evidence="1 2" key="2">
    <citation type="journal article" date="2010" name="Stand. Genomic Sci.">
        <title>Complete genome sequence of Sebaldella termitidis type strain (NCTC 11300).</title>
        <authorList>
            <person name="Harmon-Smith M."/>
            <person name="Celia L."/>
            <person name="Chertkov O."/>
            <person name="Lapidus A."/>
            <person name="Copeland A."/>
            <person name="Glavina Del Rio T."/>
            <person name="Nolan M."/>
            <person name="Lucas S."/>
            <person name="Tice H."/>
            <person name="Cheng J.F."/>
            <person name="Han C."/>
            <person name="Detter J.C."/>
            <person name="Bruce D."/>
            <person name="Goodwin L."/>
            <person name="Pitluck S."/>
            <person name="Pati A."/>
            <person name="Liolios K."/>
            <person name="Ivanova N."/>
            <person name="Mavromatis K."/>
            <person name="Mikhailova N."/>
            <person name="Chen A."/>
            <person name="Palaniappan K."/>
            <person name="Land M."/>
            <person name="Hauser L."/>
            <person name="Chang Y.J."/>
            <person name="Jeffries C.D."/>
            <person name="Brettin T."/>
            <person name="Goker M."/>
            <person name="Beck B."/>
            <person name="Bristow J."/>
            <person name="Eisen J.A."/>
            <person name="Markowitz V."/>
            <person name="Hugenholtz P."/>
            <person name="Kyrpides N.C."/>
            <person name="Klenk H.P."/>
            <person name="Chen F."/>
        </authorList>
    </citation>
    <scope>NUCLEOTIDE SEQUENCE [LARGE SCALE GENOMIC DNA]</scope>
    <source>
        <strain evidence="2">ATCC 33386 / NCTC 11300</strain>
    </source>
</reference>
<reference evidence="2" key="1">
    <citation type="submission" date="2009-09" db="EMBL/GenBank/DDBJ databases">
        <title>The complete chromosome of Sebaldella termitidis ATCC 33386.</title>
        <authorList>
            <consortium name="US DOE Joint Genome Institute (JGI-PGF)"/>
            <person name="Lucas S."/>
            <person name="Copeland A."/>
            <person name="Lapidus A."/>
            <person name="Glavina del Rio T."/>
            <person name="Dalin E."/>
            <person name="Tice H."/>
            <person name="Bruce D."/>
            <person name="Goodwin L."/>
            <person name="Pitluck S."/>
            <person name="Kyrpides N."/>
            <person name="Mavromatis K."/>
            <person name="Ivanova N."/>
            <person name="Mikhailova N."/>
            <person name="Sims D."/>
            <person name="Meincke L."/>
            <person name="Brettin T."/>
            <person name="Detter J.C."/>
            <person name="Han C."/>
            <person name="Larimer F."/>
            <person name="Land M."/>
            <person name="Hauser L."/>
            <person name="Markowitz V."/>
            <person name="Cheng J.F."/>
            <person name="Hugenholtz P."/>
            <person name="Woyke T."/>
            <person name="Wu D."/>
            <person name="Eisen J.A."/>
        </authorList>
    </citation>
    <scope>NUCLEOTIDE SEQUENCE [LARGE SCALE GENOMIC DNA]</scope>
    <source>
        <strain evidence="2">ATCC 33386 / NCTC 11300</strain>
    </source>
</reference>
<organism evidence="1 2">
    <name type="scientific">Sebaldella termitidis (strain ATCC 33386 / NCTC 11300)</name>
    <dbReference type="NCBI Taxonomy" id="526218"/>
    <lineage>
        <taxon>Bacteria</taxon>
        <taxon>Fusobacteriati</taxon>
        <taxon>Fusobacteriota</taxon>
        <taxon>Fusobacteriia</taxon>
        <taxon>Fusobacteriales</taxon>
        <taxon>Leptotrichiaceae</taxon>
        <taxon>Sebaldella</taxon>
    </lineage>
</organism>
<name>D1AHX7_SEBTE</name>
<evidence type="ECO:0000313" key="1">
    <source>
        <dbReference type="EMBL" id="ACZ08361.1"/>
    </source>
</evidence>
<dbReference type="AlphaFoldDB" id="D1AHX7"/>
<evidence type="ECO:0000313" key="2">
    <source>
        <dbReference type="Proteomes" id="UP000000845"/>
    </source>
</evidence>
<gene>
    <name evidence="1" type="ordered locus">Sterm_1501</name>
</gene>
<proteinExistence type="predicted"/>